<dbReference type="EMBL" id="JFHN01000037">
    <property type="protein sequence ID" value="EXU76095.1"/>
    <property type="molecule type" value="Genomic_DNA"/>
</dbReference>
<dbReference type="Gene3D" id="3.40.50.2000">
    <property type="entry name" value="Glycogen Phosphorylase B"/>
    <property type="match status" value="1"/>
</dbReference>
<evidence type="ECO:0000313" key="2">
    <source>
        <dbReference type="EMBL" id="EXU76095.1"/>
    </source>
</evidence>
<keyword evidence="2" id="KW-0808">Transferase</keyword>
<dbReference type="OrthoDB" id="9801609at2"/>
<sequence length="380" mass="43120">MRVGYSGFHHPGLKAVQVDSDVEYINCDKKNVYFYTDILSRRKTFLFKPLTVFPDGEVDIYHLFNQVALTDRKWLVTFDSLLAQVISPGDEYKSVAEPTKILSALAGENCVALIALSNAAYYVERKLLSRMPQFSATLLHKMQVIPPPQPLYVQNRRKRLDQLPVHFVFVAGEFYRQGGAETVLAFEQLLTDGMIAASQVRVRLVGDLTHRHNDALGAHQDSAAFFQATEMAIARHSVFEHLTSMSQDQLRLLFQHADVGLLPSWAEAYGFSVLEMQSCGCPVITSNVRALAEINPPDVGWQIVQQLNDDLELPVLSSVDRDKLRQQRVDRLKILILDIITHPLQITVKANAAVNRIRTEHDPQTHHQKLLHIYNRPHRL</sequence>
<dbReference type="InterPro" id="IPR001296">
    <property type="entry name" value="Glyco_trans_1"/>
</dbReference>
<dbReference type="Proteomes" id="UP000019918">
    <property type="component" value="Unassembled WGS sequence"/>
</dbReference>
<dbReference type="AlphaFoldDB" id="A0A014NQH9"/>
<dbReference type="GO" id="GO:1901135">
    <property type="term" value="P:carbohydrate derivative metabolic process"/>
    <property type="evidence" value="ECO:0007669"/>
    <property type="project" value="UniProtKB-ARBA"/>
</dbReference>
<protein>
    <submittedName>
        <fullName evidence="2">Glycosyl transferase</fullName>
    </submittedName>
</protein>
<feature type="domain" description="Glycosyl transferase family 1" evidence="1">
    <location>
        <begin position="180"/>
        <end position="317"/>
    </location>
</feature>
<name>A0A014NQH9_9GAMM</name>
<comment type="caution">
    <text evidence="2">The sequence shown here is derived from an EMBL/GenBank/DDBJ whole genome shotgun (WGS) entry which is preliminary data.</text>
</comment>
<evidence type="ECO:0000313" key="3">
    <source>
        <dbReference type="Proteomes" id="UP000019918"/>
    </source>
</evidence>
<evidence type="ECO:0000259" key="1">
    <source>
        <dbReference type="Pfam" id="PF00534"/>
    </source>
</evidence>
<dbReference type="STRING" id="69222.BG55_07670"/>
<dbReference type="PATRIC" id="fig|69222.5.peg.1574"/>
<dbReference type="Pfam" id="PF00534">
    <property type="entry name" value="Glycos_transf_1"/>
    <property type="match status" value="1"/>
</dbReference>
<gene>
    <name evidence="2" type="ORF">BG55_07670</name>
</gene>
<accession>A0A014NQH9</accession>
<dbReference type="RefSeq" id="WP_034935967.1">
    <property type="nucleotide sequence ID" value="NZ_JFHN01000037.1"/>
</dbReference>
<proteinExistence type="predicted"/>
<dbReference type="SUPFAM" id="SSF53756">
    <property type="entry name" value="UDP-Glycosyltransferase/glycogen phosphorylase"/>
    <property type="match status" value="1"/>
</dbReference>
<dbReference type="GO" id="GO:0016757">
    <property type="term" value="F:glycosyltransferase activity"/>
    <property type="evidence" value="ECO:0007669"/>
    <property type="project" value="InterPro"/>
</dbReference>
<reference evidence="2 3" key="1">
    <citation type="submission" date="2014-02" db="EMBL/GenBank/DDBJ databases">
        <title>Draft genome of Erwinia mallotivora strain BT-MARDI, a papaya dieback pathogen.</title>
        <authorList>
            <person name="Redzuan R."/>
            <person name="Abu Bakar N."/>
            <person name="Badrun R."/>
            <person name="Mohd Raih M.F."/>
            <person name="Rozano L."/>
            <person name="Mat Amin N."/>
        </authorList>
    </citation>
    <scope>NUCLEOTIDE SEQUENCE [LARGE SCALE GENOMIC DNA]</scope>
    <source>
        <strain evidence="2 3">BT-MARDI</strain>
    </source>
</reference>
<dbReference type="PANTHER" id="PTHR12526">
    <property type="entry name" value="GLYCOSYLTRANSFERASE"/>
    <property type="match status" value="1"/>
</dbReference>
<keyword evidence="3" id="KW-1185">Reference proteome</keyword>
<organism evidence="2 3">
    <name type="scientific">Erwinia mallotivora</name>
    <dbReference type="NCBI Taxonomy" id="69222"/>
    <lineage>
        <taxon>Bacteria</taxon>
        <taxon>Pseudomonadati</taxon>
        <taxon>Pseudomonadota</taxon>
        <taxon>Gammaproteobacteria</taxon>
        <taxon>Enterobacterales</taxon>
        <taxon>Erwiniaceae</taxon>
        <taxon>Erwinia</taxon>
    </lineage>
</organism>